<dbReference type="GO" id="GO:0005874">
    <property type="term" value="C:microtubule"/>
    <property type="evidence" value="ECO:0007669"/>
    <property type="project" value="UniProtKB-KW"/>
</dbReference>
<dbReference type="PROSITE" id="PS50067">
    <property type="entry name" value="KINESIN_MOTOR_2"/>
    <property type="match status" value="1"/>
</dbReference>
<keyword evidence="10" id="KW-1185">Reference proteome</keyword>
<feature type="binding site" evidence="8">
    <location>
        <begin position="115"/>
        <end position="122"/>
    </location>
    <ligand>
        <name>ATP</name>
        <dbReference type="ChEBI" id="CHEBI:30616"/>
    </ligand>
</feature>
<evidence type="ECO:0000256" key="6">
    <source>
        <dbReference type="ARBA" id="ARBA00023175"/>
    </source>
</evidence>
<keyword evidence="6 8" id="KW-0505">Motor protein</keyword>
<dbReference type="AlphaFoldDB" id="A0A914R3J9"/>
<dbReference type="SUPFAM" id="SSF52540">
    <property type="entry name" value="P-loop containing nucleoside triphosphate hydrolases"/>
    <property type="match status" value="1"/>
</dbReference>
<keyword evidence="4 8" id="KW-0547">Nucleotide-binding</keyword>
<dbReference type="Pfam" id="PF00225">
    <property type="entry name" value="Kinesin"/>
    <property type="match status" value="1"/>
</dbReference>
<dbReference type="InterPro" id="IPR027640">
    <property type="entry name" value="Kinesin-like_fam"/>
</dbReference>
<evidence type="ECO:0000313" key="10">
    <source>
        <dbReference type="Proteomes" id="UP000887564"/>
    </source>
</evidence>
<dbReference type="GO" id="GO:0003777">
    <property type="term" value="F:microtubule motor activity"/>
    <property type="evidence" value="ECO:0007669"/>
    <property type="project" value="InterPro"/>
</dbReference>
<proteinExistence type="inferred from homology"/>
<dbReference type="InterPro" id="IPR036961">
    <property type="entry name" value="Kinesin_motor_dom_sf"/>
</dbReference>
<keyword evidence="7" id="KW-0206">Cytoskeleton</keyword>
<evidence type="ECO:0000256" key="5">
    <source>
        <dbReference type="ARBA" id="ARBA00022840"/>
    </source>
</evidence>
<dbReference type="PANTHER" id="PTHR47971:SF8">
    <property type="entry name" value="KINESIN-LIKE PROTEIN"/>
    <property type="match status" value="1"/>
</dbReference>
<organism evidence="10 11">
    <name type="scientific">Parascaris equorum</name>
    <name type="common">Equine roundworm</name>
    <dbReference type="NCBI Taxonomy" id="6256"/>
    <lineage>
        <taxon>Eukaryota</taxon>
        <taxon>Metazoa</taxon>
        <taxon>Ecdysozoa</taxon>
        <taxon>Nematoda</taxon>
        <taxon>Chromadorea</taxon>
        <taxon>Rhabditida</taxon>
        <taxon>Spirurina</taxon>
        <taxon>Ascaridomorpha</taxon>
        <taxon>Ascaridoidea</taxon>
        <taxon>Ascarididae</taxon>
        <taxon>Parascaris</taxon>
    </lineage>
</organism>
<dbReference type="Gene3D" id="3.40.850.10">
    <property type="entry name" value="Kinesin motor domain"/>
    <property type="match status" value="1"/>
</dbReference>
<dbReference type="WBParaSite" id="PEQ_0000083801-mRNA-1">
    <property type="protein sequence ID" value="PEQ_0000083801-mRNA-1"/>
    <property type="gene ID" value="PEQ_0000083801"/>
</dbReference>
<sequence>VKVITIPNRDHVIVHQPQVKVDLTKCLENQKFRFDYTFDENSSNEMLRSIPVFIDSIRLNNASFEYGPVLSRSSWLFPLKLPLVEIFLCKRWEIGTQPLLKTIFAQGFATCFAYGQTGSGKTHTMGGSFTGKTQDCSKGIYALTASDVFKMLNREYKKENLQVGCSFFEIYGGK</sequence>
<evidence type="ECO:0000256" key="7">
    <source>
        <dbReference type="ARBA" id="ARBA00023212"/>
    </source>
</evidence>
<evidence type="ECO:0000259" key="9">
    <source>
        <dbReference type="PROSITE" id="PS50067"/>
    </source>
</evidence>
<dbReference type="GO" id="GO:0008017">
    <property type="term" value="F:microtubule binding"/>
    <property type="evidence" value="ECO:0007669"/>
    <property type="project" value="InterPro"/>
</dbReference>
<dbReference type="GO" id="GO:0007018">
    <property type="term" value="P:microtubule-based movement"/>
    <property type="evidence" value="ECO:0007669"/>
    <property type="project" value="InterPro"/>
</dbReference>
<dbReference type="Proteomes" id="UP000887564">
    <property type="component" value="Unplaced"/>
</dbReference>
<keyword evidence="5 8" id="KW-0067">ATP-binding</keyword>
<evidence type="ECO:0000256" key="1">
    <source>
        <dbReference type="ARBA" id="ARBA00004245"/>
    </source>
</evidence>
<evidence type="ECO:0000313" key="11">
    <source>
        <dbReference type="WBParaSite" id="PEQ_0000083801-mRNA-1"/>
    </source>
</evidence>
<dbReference type="GO" id="GO:0007019">
    <property type="term" value="P:microtubule depolymerization"/>
    <property type="evidence" value="ECO:0007669"/>
    <property type="project" value="TreeGrafter"/>
</dbReference>
<dbReference type="InterPro" id="IPR027417">
    <property type="entry name" value="P-loop_NTPase"/>
</dbReference>
<dbReference type="PANTHER" id="PTHR47971">
    <property type="entry name" value="KINESIN-RELATED PROTEIN 6"/>
    <property type="match status" value="1"/>
</dbReference>
<keyword evidence="3" id="KW-0493">Microtubule</keyword>
<dbReference type="InterPro" id="IPR001752">
    <property type="entry name" value="Kinesin_motor_dom"/>
</dbReference>
<keyword evidence="2" id="KW-0963">Cytoplasm</keyword>
<feature type="domain" description="Kinesin motor" evidence="9">
    <location>
        <begin position="1"/>
        <end position="174"/>
    </location>
</feature>
<comment type="subcellular location">
    <subcellularLocation>
        <location evidence="1">Cytoplasm</location>
        <location evidence="1">Cytoskeleton</location>
    </subcellularLocation>
</comment>
<protein>
    <submittedName>
        <fullName evidence="11">Kinesin motor domain-containing protein</fullName>
    </submittedName>
</protein>
<evidence type="ECO:0000256" key="4">
    <source>
        <dbReference type="ARBA" id="ARBA00022741"/>
    </source>
</evidence>
<evidence type="ECO:0000256" key="8">
    <source>
        <dbReference type="PROSITE-ProRule" id="PRU00283"/>
    </source>
</evidence>
<evidence type="ECO:0000256" key="3">
    <source>
        <dbReference type="ARBA" id="ARBA00022701"/>
    </source>
</evidence>
<dbReference type="GO" id="GO:0005524">
    <property type="term" value="F:ATP binding"/>
    <property type="evidence" value="ECO:0007669"/>
    <property type="project" value="UniProtKB-UniRule"/>
</dbReference>
<evidence type="ECO:0000256" key="2">
    <source>
        <dbReference type="ARBA" id="ARBA00022490"/>
    </source>
</evidence>
<accession>A0A914R3J9</accession>
<reference evidence="11" key="1">
    <citation type="submission" date="2022-11" db="UniProtKB">
        <authorList>
            <consortium name="WormBaseParasite"/>
        </authorList>
    </citation>
    <scope>IDENTIFICATION</scope>
</reference>
<comment type="similarity">
    <text evidence="8">Belongs to the TRAFAC class myosin-kinesin ATPase superfamily. Kinesin family.</text>
</comment>
<name>A0A914R3J9_PAREQ</name>